<keyword evidence="1 2" id="KW-0238">DNA-binding</keyword>
<dbReference type="SMART" id="SM00862">
    <property type="entry name" value="Trans_reg_C"/>
    <property type="match status" value="1"/>
</dbReference>
<dbReference type="EMBL" id="CP013388">
    <property type="protein sequence ID" value="AOJ07528.1"/>
    <property type="molecule type" value="Genomic_DNA"/>
</dbReference>
<dbReference type="GO" id="GO:0006355">
    <property type="term" value="P:regulation of DNA-templated transcription"/>
    <property type="evidence" value="ECO:0007669"/>
    <property type="project" value="InterPro"/>
</dbReference>
<dbReference type="SUPFAM" id="SSF52540">
    <property type="entry name" value="P-loop containing nucleoside triphosphate hydrolases"/>
    <property type="match status" value="1"/>
</dbReference>
<dbReference type="InterPro" id="IPR049945">
    <property type="entry name" value="AAA_22"/>
</dbReference>
<dbReference type="Proteomes" id="UP000067711">
    <property type="component" value="Chromosome 2"/>
</dbReference>
<dbReference type="GO" id="GO:0003677">
    <property type="term" value="F:DNA binding"/>
    <property type="evidence" value="ECO:0007669"/>
    <property type="project" value="UniProtKB-UniRule"/>
</dbReference>
<dbReference type="InterPro" id="IPR036388">
    <property type="entry name" value="WH-like_DNA-bd_sf"/>
</dbReference>
<dbReference type="Gene3D" id="1.10.10.10">
    <property type="entry name" value="Winged helix-like DNA-binding domain superfamily/Winged helix DNA-binding domain"/>
    <property type="match status" value="1"/>
</dbReference>
<organism evidence="4 5">
    <name type="scientific">Burkholderia mayonis</name>
    <dbReference type="NCBI Taxonomy" id="1385591"/>
    <lineage>
        <taxon>Bacteria</taxon>
        <taxon>Pseudomonadati</taxon>
        <taxon>Pseudomonadota</taxon>
        <taxon>Betaproteobacteria</taxon>
        <taxon>Burkholderiales</taxon>
        <taxon>Burkholderiaceae</taxon>
        <taxon>Burkholderia</taxon>
        <taxon>pseudomallei group</taxon>
    </lineage>
</organism>
<feature type="DNA-binding region" description="OmpR/PhoB-type" evidence="2">
    <location>
        <begin position="4"/>
        <end position="99"/>
    </location>
</feature>
<dbReference type="InterPro" id="IPR058852">
    <property type="entry name" value="HTH_77"/>
</dbReference>
<evidence type="ECO:0000259" key="3">
    <source>
        <dbReference type="PROSITE" id="PS51755"/>
    </source>
</evidence>
<dbReference type="RefSeq" id="WP_066492945.1">
    <property type="nucleotide sequence ID" value="NZ_CP013388.1"/>
</dbReference>
<dbReference type="Gene3D" id="3.40.50.300">
    <property type="entry name" value="P-loop containing nucleotide triphosphate hydrolases"/>
    <property type="match status" value="1"/>
</dbReference>
<protein>
    <recommendedName>
        <fullName evidence="3">OmpR/PhoB-type domain-containing protein</fullName>
    </recommendedName>
</protein>
<name>A0A1B4FV06_9BURK</name>
<dbReference type="PROSITE" id="PS51755">
    <property type="entry name" value="OMPR_PHOB"/>
    <property type="match status" value="1"/>
</dbReference>
<dbReference type="Pfam" id="PF13401">
    <property type="entry name" value="AAA_22"/>
    <property type="match status" value="1"/>
</dbReference>
<evidence type="ECO:0000313" key="4">
    <source>
        <dbReference type="EMBL" id="AOJ07528.1"/>
    </source>
</evidence>
<evidence type="ECO:0000313" key="5">
    <source>
        <dbReference type="Proteomes" id="UP000067711"/>
    </source>
</evidence>
<sequence length="661" mass="70445">MSAEATIALGRFELDMDRRVLTDDGDIVHIGSRAFDILAALASADGRLVTKDELMQVVWPDTVVEENNIQVHLSAVRKALGRDRDLIITIPGRGYQLVQRRREAAVADAPRTPASAMRGLPMQKIRLIGRDDDVKQAREMLDRTRVLTLTGAGGIGKTSLGIEVARGYAANGAADVCFVELAASTDEATVLAALAEACGVSSAGSGFDAARIASALAGPRRLLVLDNAEQVIADVAAIVETLIATNDALRVLVTSREPLRIVPEAVFRVDPLDVPAADADDADILAHSAVRLFFSRANALRRTLGTQSAEIRVAGEICRRLDGIPLAIELAAARAATLGLDGVYRRLDDRLALLCGGHRTALPRHQTLRATFDWSFALLDRHARAVFRRLAMFGGLFTFDAMCAVVCDADLTIGGVIAAIDELVAKSLVAVEFDGPAAKYRLSESTRAYALEKLMAEGERQQIAARYARYLTACFEAGAAGSVRARIDDASALRQTLDDARGAFDWAFSPGGNPRLGIELAASLVGALLDGGMIDECKRDDALAHCRSSGEAPFLPEVRRALGAVAYARAQARDGPDGVDASRIDAAHACFGEAIDLARAQGAATRTLRATIAQARLLLADGRAHEAADTLRALAAHFDPASRARDVRRLFDLVATLPADP</sequence>
<dbReference type="GO" id="GO:0000160">
    <property type="term" value="P:phosphorelay signal transduction system"/>
    <property type="evidence" value="ECO:0007669"/>
    <property type="project" value="InterPro"/>
</dbReference>
<dbReference type="Pfam" id="PF25872">
    <property type="entry name" value="HTH_77"/>
    <property type="match status" value="1"/>
</dbReference>
<dbReference type="InterPro" id="IPR016032">
    <property type="entry name" value="Sig_transdc_resp-reg_C-effctor"/>
</dbReference>
<dbReference type="CDD" id="cd00383">
    <property type="entry name" value="trans_reg_C"/>
    <property type="match status" value="1"/>
</dbReference>
<gene>
    <name evidence="4" type="ORF">WS71_09555</name>
</gene>
<dbReference type="InterPro" id="IPR001867">
    <property type="entry name" value="OmpR/PhoB-type_DNA-bd"/>
</dbReference>
<proteinExistence type="predicted"/>
<dbReference type="PRINTS" id="PR00364">
    <property type="entry name" value="DISEASERSIST"/>
</dbReference>
<evidence type="ECO:0000256" key="1">
    <source>
        <dbReference type="ARBA" id="ARBA00023125"/>
    </source>
</evidence>
<dbReference type="GO" id="GO:0016887">
    <property type="term" value="F:ATP hydrolysis activity"/>
    <property type="evidence" value="ECO:0007669"/>
    <property type="project" value="InterPro"/>
</dbReference>
<feature type="domain" description="OmpR/PhoB-type" evidence="3">
    <location>
        <begin position="4"/>
        <end position="99"/>
    </location>
</feature>
<dbReference type="InterPro" id="IPR027417">
    <property type="entry name" value="P-loop_NTPase"/>
</dbReference>
<dbReference type="PANTHER" id="PTHR47691:SF3">
    <property type="entry name" value="HTH-TYPE TRANSCRIPTIONAL REGULATOR RV0890C-RELATED"/>
    <property type="match status" value="1"/>
</dbReference>
<accession>A0A1B4FV06</accession>
<reference evidence="4 5" key="1">
    <citation type="submission" date="2015-12" db="EMBL/GenBank/DDBJ databases">
        <title>Diversity of Burkholderia near neighbor genomes.</title>
        <authorList>
            <person name="Sahl J."/>
            <person name="Wagner D."/>
            <person name="Keim P."/>
        </authorList>
    </citation>
    <scope>NUCLEOTIDE SEQUENCE [LARGE SCALE GENOMIC DNA]</scope>
    <source>
        <strain evidence="4 5">BDU8</strain>
    </source>
</reference>
<dbReference type="Pfam" id="PF00486">
    <property type="entry name" value="Trans_reg_C"/>
    <property type="match status" value="1"/>
</dbReference>
<dbReference type="AlphaFoldDB" id="A0A1B4FV06"/>
<dbReference type="SUPFAM" id="SSF46894">
    <property type="entry name" value="C-terminal effector domain of the bipartite response regulators"/>
    <property type="match status" value="1"/>
</dbReference>
<dbReference type="PANTHER" id="PTHR47691">
    <property type="entry name" value="REGULATOR-RELATED"/>
    <property type="match status" value="1"/>
</dbReference>
<evidence type="ECO:0000256" key="2">
    <source>
        <dbReference type="PROSITE-ProRule" id="PRU01091"/>
    </source>
</evidence>